<comment type="caution">
    <text evidence="6">The sequence shown here is derived from an EMBL/GenBank/DDBJ whole genome shotgun (WGS) entry which is preliminary data.</text>
</comment>
<dbReference type="InterPro" id="IPR002921">
    <property type="entry name" value="Fungal_lipase-type"/>
</dbReference>
<evidence type="ECO:0000256" key="2">
    <source>
        <dbReference type="SAM" id="Coils"/>
    </source>
</evidence>
<dbReference type="EMBL" id="JBBPBM010000024">
    <property type="protein sequence ID" value="KAK8541615.1"/>
    <property type="molecule type" value="Genomic_DNA"/>
</dbReference>
<evidence type="ECO:0000313" key="6">
    <source>
        <dbReference type="EMBL" id="KAK8541615.1"/>
    </source>
</evidence>
<proteinExistence type="predicted"/>
<organism evidence="6 7">
    <name type="scientific">Hibiscus sabdariffa</name>
    <name type="common">roselle</name>
    <dbReference type="NCBI Taxonomy" id="183260"/>
    <lineage>
        <taxon>Eukaryota</taxon>
        <taxon>Viridiplantae</taxon>
        <taxon>Streptophyta</taxon>
        <taxon>Embryophyta</taxon>
        <taxon>Tracheophyta</taxon>
        <taxon>Spermatophyta</taxon>
        <taxon>Magnoliopsida</taxon>
        <taxon>eudicotyledons</taxon>
        <taxon>Gunneridae</taxon>
        <taxon>Pentapetalae</taxon>
        <taxon>rosids</taxon>
        <taxon>malvids</taxon>
        <taxon>Malvales</taxon>
        <taxon>Malvaceae</taxon>
        <taxon>Malvoideae</taxon>
        <taxon>Hibiscus</taxon>
    </lineage>
</organism>
<accession>A0ABR2DJK7</accession>
<keyword evidence="4" id="KW-0472">Membrane</keyword>
<dbReference type="PANTHER" id="PTHR47523:SF1">
    <property type="entry name" value="F21O3.11 PROTEIN"/>
    <property type="match status" value="1"/>
</dbReference>
<feature type="coiled-coil region" evidence="2">
    <location>
        <begin position="36"/>
        <end position="67"/>
    </location>
</feature>
<dbReference type="Pfam" id="PF01764">
    <property type="entry name" value="Lipase_3"/>
    <property type="match status" value="1"/>
</dbReference>
<feature type="region of interest" description="Disordered" evidence="3">
    <location>
        <begin position="338"/>
        <end position="357"/>
    </location>
</feature>
<dbReference type="Gene3D" id="3.40.50.1820">
    <property type="entry name" value="alpha/beta hydrolase"/>
    <property type="match status" value="1"/>
</dbReference>
<evidence type="ECO:0000313" key="7">
    <source>
        <dbReference type="Proteomes" id="UP001472677"/>
    </source>
</evidence>
<dbReference type="SUPFAM" id="SSF53474">
    <property type="entry name" value="alpha/beta-Hydrolases"/>
    <property type="match status" value="1"/>
</dbReference>
<reference evidence="6 7" key="1">
    <citation type="journal article" date="2024" name="G3 (Bethesda)">
        <title>Genome assembly of Hibiscus sabdariffa L. provides insights into metabolisms of medicinal natural products.</title>
        <authorList>
            <person name="Kim T."/>
        </authorList>
    </citation>
    <scope>NUCLEOTIDE SEQUENCE [LARGE SCALE GENOMIC DNA]</scope>
    <source>
        <strain evidence="6">TK-2024</strain>
        <tissue evidence="6">Old leaves</tissue>
    </source>
</reference>
<protein>
    <recommendedName>
        <fullName evidence="5">Fungal lipase-type domain-containing protein</fullName>
    </recommendedName>
</protein>
<gene>
    <name evidence="6" type="ORF">V6N12_014243</name>
</gene>
<dbReference type="Proteomes" id="UP001472677">
    <property type="component" value="Unassembled WGS sequence"/>
</dbReference>
<evidence type="ECO:0000256" key="1">
    <source>
        <dbReference type="ARBA" id="ARBA00022801"/>
    </source>
</evidence>
<evidence type="ECO:0000259" key="5">
    <source>
        <dbReference type="Pfam" id="PF01764"/>
    </source>
</evidence>
<evidence type="ECO:0000256" key="3">
    <source>
        <dbReference type="SAM" id="MobiDB-lite"/>
    </source>
</evidence>
<name>A0ABR2DJK7_9ROSI</name>
<keyword evidence="2" id="KW-0175">Coiled coil</keyword>
<keyword evidence="4" id="KW-0812">Transmembrane</keyword>
<keyword evidence="4" id="KW-1133">Transmembrane helix</keyword>
<keyword evidence="7" id="KW-1185">Reference proteome</keyword>
<dbReference type="PANTHER" id="PTHR47523">
    <property type="entry name" value="F21O3.11 PROTEIN"/>
    <property type="match status" value="1"/>
</dbReference>
<dbReference type="InterPro" id="IPR029058">
    <property type="entry name" value="AB_hydrolase_fold"/>
</dbReference>
<evidence type="ECO:0000256" key="4">
    <source>
        <dbReference type="SAM" id="Phobius"/>
    </source>
</evidence>
<feature type="domain" description="Fungal lipase-type" evidence="5">
    <location>
        <begin position="204"/>
        <end position="312"/>
    </location>
</feature>
<sequence>MQSRVETWIRDQRAKILKVSWSPLHWRMRWQWPPWNTGAREQRQRLQQEYERRKRQLQELCRAVKVDSVSDLQDILCCMVLSECVYKKPATEMMRAVNKFKADFGGQIVSLERVQPSSDHVPHRYLLAEAGDTLFASFIGTKQYKDLMAGANILQGAIFNEDVTDDIKQNEVTEANLGERQKGNGENKFISLESKSKRMKDRSEPAAHRGFLARAKGIPALELYRLAQKKKRKLVLCGHSLGGAVAALATLAILRVIAASSSSKESEKVHIKCITFSQPPVGNSALRDYVNGKGWQQYFKSYCIPEDLIPRILSPAYFHHYNAQSLFMSSDVESTILSTSKNEQGSQKGKEEKLNENEGEQLVLGVGPIQGPFWRLSRLVPLEGVRRQFRKYTGKQDDPIEPSAADSTTAPSISDDGVGPQFLEIQEGTDGISLKPFSDPDNGASGTGSGKFTGKTNGSGDNKRWSRVPSLPSYVPFGQLYLLGNSSVESLSGVEYSNLTSMALSVLLVARQIGHLAHFQSPFALVFL</sequence>
<feature type="transmembrane region" description="Helical" evidence="4">
    <location>
        <begin position="234"/>
        <end position="258"/>
    </location>
</feature>
<feature type="region of interest" description="Disordered" evidence="3">
    <location>
        <begin position="391"/>
        <end position="465"/>
    </location>
</feature>
<keyword evidence="1" id="KW-0378">Hydrolase</keyword>